<feature type="region of interest" description="Disordered" evidence="4">
    <location>
        <begin position="369"/>
        <end position="393"/>
    </location>
</feature>
<keyword evidence="2" id="KW-0229">DNA integration</keyword>
<keyword evidence="6" id="KW-1185">Reference proteome</keyword>
<dbReference type="Proteomes" id="UP000620670">
    <property type="component" value="Unassembled WGS sequence"/>
</dbReference>
<evidence type="ECO:0008006" key="7">
    <source>
        <dbReference type="Google" id="ProtNLM"/>
    </source>
</evidence>
<accession>A0ABS0Y0A0</accession>
<dbReference type="InterPro" id="IPR050808">
    <property type="entry name" value="Phage_Integrase"/>
</dbReference>
<keyword evidence="3" id="KW-0233">DNA recombination</keyword>
<name>A0ABS0Y0A0_9HYPH</name>
<dbReference type="InterPro" id="IPR011010">
    <property type="entry name" value="DNA_brk_join_enz"/>
</dbReference>
<dbReference type="PANTHER" id="PTHR30629:SF2">
    <property type="entry name" value="PROPHAGE INTEGRASE INTS-RELATED"/>
    <property type="match status" value="1"/>
</dbReference>
<dbReference type="Gene3D" id="1.10.443.10">
    <property type="entry name" value="Intergrase catalytic core"/>
    <property type="match status" value="1"/>
</dbReference>
<gene>
    <name evidence="5" type="ORF">JAO75_08395</name>
</gene>
<evidence type="ECO:0000256" key="4">
    <source>
        <dbReference type="SAM" id="MobiDB-lite"/>
    </source>
</evidence>
<proteinExistence type="inferred from homology"/>
<dbReference type="InterPro" id="IPR013762">
    <property type="entry name" value="Integrase-like_cat_sf"/>
</dbReference>
<evidence type="ECO:0000256" key="2">
    <source>
        <dbReference type="ARBA" id="ARBA00022908"/>
    </source>
</evidence>
<reference evidence="6" key="1">
    <citation type="submission" date="2020-12" db="EMBL/GenBank/DDBJ databases">
        <title>Hymenobacter sp.</title>
        <authorList>
            <person name="Kim M.K."/>
        </authorList>
    </citation>
    <scope>NUCLEOTIDE SEQUENCE [LARGE SCALE GENOMIC DNA]</scope>
    <source>
        <strain evidence="6">BT325</strain>
    </source>
</reference>
<evidence type="ECO:0000256" key="3">
    <source>
        <dbReference type="ARBA" id="ARBA00023172"/>
    </source>
</evidence>
<feature type="region of interest" description="Disordered" evidence="4">
    <location>
        <begin position="465"/>
        <end position="484"/>
    </location>
</feature>
<protein>
    <recommendedName>
        <fullName evidence="7">Integrase DNA-binding domain-containing protein</fullName>
    </recommendedName>
</protein>
<dbReference type="EMBL" id="JAELXT010000006">
    <property type="protein sequence ID" value="MBJ6125430.1"/>
    <property type="molecule type" value="Genomic_DNA"/>
</dbReference>
<comment type="similarity">
    <text evidence="1">Belongs to the 'phage' integrase family.</text>
</comment>
<evidence type="ECO:0000256" key="1">
    <source>
        <dbReference type="ARBA" id="ARBA00008857"/>
    </source>
</evidence>
<comment type="caution">
    <text evidence="5">The sequence shown here is derived from an EMBL/GenBank/DDBJ whole genome shotgun (WGS) entry which is preliminary data.</text>
</comment>
<sequence>MATRSVSFNEKVYKLAIDEADGRHKTPLILSDSGYEGLMIRVTARSASWYCRFRKIFYRLGDVGVPEKHKPRKAGVIYSATAADEIASRVREMVKLGQDPSDYITARALGHTHEQASATAGSIVAGKQGAWKYEELVERYINDVVAKPTKTSKGKIRPPKARSISDVRMYLMYRTTEHMHGKLIRDITKADLEKARKDAADLGKKHPQRKVVTYVKTALTWAADMYGAESGLDDVAPWWLRVKAFDTSTEREEILAAGGSVPTLSAKDVARILFMAEKHRVFPGRTLAIPTKEVTIAALWWVALTAQRTHASLSLMVSRIEDQTATRGWHLVEWLPADVKSSRFHSLPISPEIYRRTIGRALAAADRRPGSQYVFPSPKAKAKGSGPDGPEVDKPVGDTLLNSLLLSMRGKKTLLRKGVVVPATGIDLLEGVPKFSPHKFRDALASGLTELELPGGAASAVLDHADAEREEDPESRQAKVTQDHYDRSHKLGLKNRALTEWADAVLGEYKKLLDAEKVRRFGSLVTTHNGRRRTLARIAPADHWLFDRHLPDLPGQRPVVSDPSKRTLYFWQLSRGVANDVRLDDPDIDDELADVG</sequence>
<dbReference type="RefSeq" id="WP_199048274.1">
    <property type="nucleotide sequence ID" value="NZ_JAELXT010000006.1"/>
</dbReference>
<dbReference type="SUPFAM" id="SSF56349">
    <property type="entry name" value="DNA breaking-rejoining enzymes"/>
    <property type="match status" value="1"/>
</dbReference>
<feature type="compositionally biased region" description="Basic and acidic residues" evidence="4">
    <location>
        <begin position="474"/>
        <end position="484"/>
    </location>
</feature>
<dbReference type="PANTHER" id="PTHR30629">
    <property type="entry name" value="PROPHAGE INTEGRASE"/>
    <property type="match status" value="1"/>
</dbReference>
<evidence type="ECO:0000313" key="5">
    <source>
        <dbReference type="EMBL" id="MBJ6125430.1"/>
    </source>
</evidence>
<organism evidence="5 6">
    <name type="scientific">Microvirga splendida</name>
    <dbReference type="NCBI Taxonomy" id="2795727"/>
    <lineage>
        <taxon>Bacteria</taxon>
        <taxon>Pseudomonadati</taxon>
        <taxon>Pseudomonadota</taxon>
        <taxon>Alphaproteobacteria</taxon>
        <taxon>Hyphomicrobiales</taxon>
        <taxon>Methylobacteriaceae</taxon>
        <taxon>Microvirga</taxon>
    </lineage>
</organism>
<evidence type="ECO:0000313" key="6">
    <source>
        <dbReference type="Proteomes" id="UP000620670"/>
    </source>
</evidence>